<dbReference type="GO" id="GO:0005737">
    <property type="term" value="C:cytoplasm"/>
    <property type="evidence" value="ECO:0007669"/>
    <property type="project" value="UniProtKB-ARBA"/>
</dbReference>
<accession>A0A7R9BT72</accession>
<evidence type="ECO:0000256" key="8">
    <source>
        <dbReference type="ARBA" id="ARBA00022989"/>
    </source>
</evidence>
<evidence type="ECO:0000256" key="10">
    <source>
        <dbReference type="ARBA" id="ARBA00023069"/>
    </source>
</evidence>
<dbReference type="GO" id="GO:0005634">
    <property type="term" value="C:nucleus"/>
    <property type="evidence" value="ECO:0007669"/>
    <property type="project" value="TreeGrafter"/>
</dbReference>
<keyword evidence="5" id="KW-0963">Cytoplasm</keyword>
<feature type="transmembrane region" description="Helical" evidence="17">
    <location>
        <begin position="719"/>
        <end position="741"/>
    </location>
</feature>
<gene>
    <name evidence="18" type="ORF">NMOB1V02_LOCUS7366</name>
</gene>
<evidence type="ECO:0000256" key="11">
    <source>
        <dbReference type="ARBA" id="ARBA00023136"/>
    </source>
</evidence>
<dbReference type="GO" id="GO:0005929">
    <property type="term" value="C:cilium"/>
    <property type="evidence" value="ECO:0007669"/>
    <property type="project" value="UniProtKB-ARBA"/>
</dbReference>
<evidence type="ECO:0000256" key="16">
    <source>
        <dbReference type="SAM" id="Coils"/>
    </source>
</evidence>
<dbReference type="GO" id="GO:0060271">
    <property type="term" value="P:cilium assembly"/>
    <property type="evidence" value="ECO:0007669"/>
    <property type="project" value="TreeGrafter"/>
</dbReference>
<dbReference type="InterPro" id="IPR048256">
    <property type="entry name" value="Tektin-like"/>
</dbReference>
<evidence type="ECO:0000256" key="5">
    <source>
        <dbReference type="ARBA" id="ARBA00022490"/>
    </source>
</evidence>
<comment type="subcellular location">
    <subcellularLocation>
        <location evidence="2">Cytoplasm</location>
        <location evidence="2">Cytoskeleton</location>
        <location evidence="2">Flagellum axoneme</location>
    </subcellularLocation>
    <subcellularLocation>
        <location evidence="1">Membrane</location>
        <topology evidence="1">Multi-pass membrane protein</topology>
    </subcellularLocation>
</comment>
<dbReference type="Gene3D" id="3.30.420.610">
    <property type="entry name" value="LOTUS domain-like"/>
    <property type="match status" value="1"/>
</dbReference>
<reference evidence="18" key="1">
    <citation type="submission" date="2020-11" db="EMBL/GenBank/DDBJ databases">
        <authorList>
            <person name="Tran Van P."/>
        </authorList>
    </citation>
    <scope>NUCLEOTIDE SEQUENCE</scope>
</reference>
<evidence type="ECO:0000256" key="3">
    <source>
        <dbReference type="ARBA" id="ARBA00007209"/>
    </source>
</evidence>
<organism evidence="18">
    <name type="scientific">Notodromas monacha</name>
    <dbReference type="NCBI Taxonomy" id="399045"/>
    <lineage>
        <taxon>Eukaryota</taxon>
        <taxon>Metazoa</taxon>
        <taxon>Ecdysozoa</taxon>
        <taxon>Arthropoda</taxon>
        <taxon>Crustacea</taxon>
        <taxon>Oligostraca</taxon>
        <taxon>Ostracoda</taxon>
        <taxon>Podocopa</taxon>
        <taxon>Podocopida</taxon>
        <taxon>Cypridocopina</taxon>
        <taxon>Cypridoidea</taxon>
        <taxon>Cyprididae</taxon>
        <taxon>Notodromas</taxon>
    </lineage>
</organism>
<dbReference type="InterPro" id="IPR041966">
    <property type="entry name" value="LOTUS-like"/>
</dbReference>
<dbReference type="PANTHER" id="PTHR19960:SF25">
    <property type="entry name" value="TEKTIN-1"/>
    <property type="match status" value="1"/>
</dbReference>
<protein>
    <recommendedName>
        <fullName evidence="14">Tektin-1</fullName>
    </recommendedName>
</protein>
<evidence type="ECO:0000256" key="6">
    <source>
        <dbReference type="ARBA" id="ARBA00022692"/>
    </source>
</evidence>
<keyword evidence="10" id="KW-0969">Cilium</keyword>
<comment type="similarity">
    <text evidence="4">Belongs to the TMEM134/TMEM230 family.</text>
</comment>
<dbReference type="Pfam" id="PF03148">
    <property type="entry name" value="Tektin"/>
    <property type="match status" value="1"/>
</dbReference>
<evidence type="ECO:0000256" key="9">
    <source>
        <dbReference type="ARBA" id="ARBA00023054"/>
    </source>
</evidence>
<dbReference type="GO" id="GO:0016020">
    <property type="term" value="C:membrane"/>
    <property type="evidence" value="ECO:0007669"/>
    <property type="project" value="UniProtKB-SubCell"/>
</dbReference>
<evidence type="ECO:0000256" key="1">
    <source>
        <dbReference type="ARBA" id="ARBA00004141"/>
    </source>
</evidence>
<evidence type="ECO:0000256" key="17">
    <source>
        <dbReference type="SAM" id="Phobius"/>
    </source>
</evidence>
<evidence type="ECO:0000313" key="19">
    <source>
        <dbReference type="Proteomes" id="UP000678499"/>
    </source>
</evidence>
<keyword evidence="7" id="KW-0282">Flagellum</keyword>
<dbReference type="InterPro" id="IPR000435">
    <property type="entry name" value="Tektins"/>
</dbReference>
<keyword evidence="8 17" id="KW-1133">Transmembrane helix</keyword>
<evidence type="ECO:0000256" key="13">
    <source>
        <dbReference type="ARBA" id="ARBA00023273"/>
    </source>
</evidence>
<keyword evidence="9 16" id="KW-0175">Coiled coil</keyword>
<evidence type="ECO:0000256" key="12">
    <source>
        <dbReference type="ARBA" id="ARBA00023212"/>
    </source>
</evidence>
<comment type="function">
    <text evidence="15">Microtubule inner protein (MIP) part of the dynein-decorated doublet microtubules (DMTs) in cilia and flagellar axoneme. Forms filamentous polymers in the walls of ciliary and flagellar microtubules.</text>
</comment>
<evidence type="ECO:0000313" key="18">
    <source>
        <dbReference type="EMBL" id="CAD7279698.1"/>
    </source>
</evidence>
<feature type="transmembrane region" description="Helical" evidence="17">
    <location>
        <begin position="753"/>
        <end position="775"/>
    </location>
</feature>
<evidence type="ECO:0000256" key="14">
    <source>
        <dbReference type="ARBA" id="ARBA00039960"/>
    </source>
</evidence>
<dbReference type="Proteomes" id="UP000678499">
    <property type="component" value="Unassembled WGS sequence"/>
</dbReference>
<keyword evidence="11 17" id="KW-0472">Membrane</keyword>
<dbReference type="PANTHER" id="PTHR19960">
    <property type="entry name" value="TEKTIN"/>
    <property type="match status" value="1"/>
</dbReference>
<keyword evidence="19" id="KW-1185">Reference proteome</keyword>
<proteinExistence type="inferred from homology"/>
<dbReference type="CDD" id="cd08824">
    <property type="entry name" value="LOTUS"/>
    <property type="match status" value="1"/>
</dbReference>
<dbReference type="OrthoDB" id="10048380at2759"/>
<dbReference type="Pfam" id="PF05915">
    <property type="entry name" value="TMEM_230_134"/>
    <property type="match status" value="1"/>
</dbReference>
<comment type="similarity">
    <text evidence="3">Belongs to the tektin family.</text>
</comment>
<feature type="coiled-coil region" evidence="16">
    <location>
        <begin position="340"/>
        <end position="381"/>
    </location>
</feature>
<dbReference type="AlphaFoldDB" id="A0A7R9BT72"/>
<evidence type="ECO:0000256" key="2">
    <source>
        <dbReference type="ARBA" id="ARBA00004611"/>
    </source>
</evidence>
<keyword evidence="13" id="KW-0966">Cell projection</keyword>
<sequence>MSSKMRKSSHLFVKEWEDDYKTRLLESRKKKHDVRQLATECNELAALHVKVQEQSARNLEVKLEERLHELEFWRQELDVAVEQLQLGTKVLEDVIPMLFAEVRKCEDQRALALYRQKLRSERPTTENVLDDPRSALMVEFDLADAEVRNLKFAVSESQEKIRMGKKLAYLVDKLLATRQETENVDKLCKELRTDSSALAALNSHGEFESLLSTRSWIVWNQSLAEAAKRHAQLLRLMKDHWLAEIARIGEARRSALRDTELFLDARIKEIRVAKDQIMTEHSQLVGEVTRAEHGAETLRKSLVDLEKMKKLTVGRLALRSHRPRHELTHDGVLDALKIELLQVNSLIAKEQELLAKHERKLSGLRQEIQLLEEQVRDKGDALAIEESVVFFTFNLLKSSACQPLMNFHAVEASKVEVQSKLISQVIFIPGLKPRNVFPVATMKDLKSISSFLQKITVKNISVESQKVSRWLTIDIREIVVNCGGIIRLSNFQNAFFRRFGKYVNVKHEGFQNLEMLIEAIPDLTVYKDVIYIISVGAAPEAKKRCRRHQQQPSKGEIENGGFFLNKEAEEDIDLVIKRLTEIIKVGVLLTERQVANRYFKLYKSTVPGDFVGLLPAQVGSCRASANPKNWIVDYVKMTEESFAYGSVSREGTTADPEKPPEEISDESIVVKIEAIRQHRGHVRTGSSVEDHPPLYAKDSAYLISERSPSRQRQLLAENCNLVIVAVTLCFLGVGLVVTGIFVESLSLEHLRSFVFYIAGAICLIPGVYHMVYIFCALRGKQGYNLANLPVFNWT</sequence>
<dbReference type="GO" id="GO:0015630">
    <property type="term" value="C:microtubule cytoskeleton"/>
    <property type="evidence" value="ECO:0007669"/>
    <property type="project" value="TreeGrafter"/>
</dbReference>
<keyword evidence="12" id="KW-0206">Cytoskeleton</keyword>
<dbReference type="GO" id="GO:0060294">
    <property type="term" value="P:cilium movement involved in cell motility"/>
    <property type="evidence" value="ECO:0007669"/>
    <property type="project" value="InterPro"/>
</dbReference>
<keyword evidence="6 17" id="KW-0812">Transmembrane</keyword>
<name>A0A7R9BT72_9CRUS</name>
<dbReference type="EMBL" id="CAJPEX010001753">
    <property type="protein sequence ID" value="CAG0919850.1"/>
    <property type="molecule type" value="Genomic_DNA"/>
</dbReference>
<evidence type="ECO:0000256" key="4">
    <source>
        <dbReference type="ARBA" id="ARBA00007743"/>
    </source>
</evidence>
<evidence type="ECO:0000256" key="7">
    <source>
        <dbReference type="ARBA" id="ARBA00022846"/>
    </source>
</evidence>
<evidence type="ECO:0000256" key="15">
    <source>
        <dbReference type="ARBA" id="ARBA00045224"/>
    </source>
</evidence>
<dbReference type="EMBL" id="OA883790">
    <property type="protein sequence ID" value="CAD7279698.1"/>
    <property type="molecule type" value="Genomic_DNA"/>
</dbReference>
<dbReference type="InterPro" id="IPR008590">
    <property type="entry name" value="TMEM_230/134"/>
</dbReference>